<dbReference type="PANTHER" id="PTHR42339:SF1">
    <property type="entry name" value="HISTONE H1"/>
    <property type="match status" value="1"/>
</dbReference>
<protein>
    <recommendedName>
        <fullName evidence="2">DUF7726 domain-containing protein</fullName>
    </recommendedName>
</protein>
<feature type="domain" description="DUF7726" evidence="2">
    <location>
        <begin position="76"/>
        <end position="145"/>
    </location>
</feature>
<name>A0A8H7CL01_9AGAR</name>
<dbReference type="OrthoDB" id="2592504at2759"/>
<dbReference type="PANTHER" id="PTHR42339">
    <property type="entry name" value="HISTONE H1"/>
    <property type="match status" value="1"/>
</dbReference>
<evidence type="ECO:0000313" key="4">
    <source>
        <dbReference type="Proteomes" id="UP000620124"/>
    </source>
</evidence>
<proteinExistence type="predicted"/>
<evidence type="ECO:0000259" key="2">
    <source>
        <dbReference type="Pfam" id="PF24852"/>
    </source>
</evidence>
<keyword evidence="4" id="KW-1185">Reference proteome</keyword>
<gene>
    <name evidence="3" type="ORF">MVEN_01898700</name>
</gene>
<dbReference type="Proteomes" id="UP000620124">
    <property type="component" value="Unassembled WGS sequence"/>
</dbReference>
<comment type="caution">
    <text evidence="3">The sequence shown here is derived from an EMBL/GenBank/DDBJ whole genome shotgun (WGS) entry which is preliminary data.</text>
</comment>
<reference evidence="3" key="1">
    <citation type="submission" date="2020-05" db="EMBL/GenBank/DDBJ databases">
        <title>Mycena genomes resolve the evolution of fungal bioluminescence.</title>
        <authorList>
            <person name="Tsai I.J."/>
        </authorList>
    </citation>
    <scope>NUCLEOTIDE SEQUENCE</scope>
    <source>
        <strain evidence="3">CCC161011</strain>
    </source>
</reference>
<dbReference type="EMBL" id="JACAZI010000019">
    <property type="protein sequence ID" value="KAF7339822.1"/>
    <property type="molecule type" value="Genomic_DNA"/>
</dbReference>
<feature type="region of interest" description="Disordered" evidence="1">
    <location>
        <begin position="144"/>
        <end position="164"/>
    </location>
</feature>
<dbReference type="AlphaFoldDB" id="A0A8H7CL01"/>
<feature type="compositionally biased region" description="Basic and acidic residues" evidence="1">
    <location>
        <begin position="152"/>
        <end position="164"/>
    </location>
</feature>
<evidence type="ECO:0000256" key="1">
    <source>
        <dbReference type="SAM" id="MobiDB-lite"/>
    </source>
</evidence>
<evidence type="ECO:0000313" key="3">
    <source>
        <dbReference type="EMBL" id="KAF7339822.1"/>
    </source>
</evidence>
<sequence>MAPKRKSDVSTLELEEAETSFKENDSGQVASTSKTKKARVDGASSSSSKAKSKAPVRWQDVELEKNADGSGIPVFDLPGDIRRKIRALMSTPGFKVSHWLEEIGGVNSNSYNRFMKAKDKYDGASNGTYYCAYVYFEKVRVAAGKPKSAGRKKNEKENPRGFLS</sequence>
<dbReference type="InterPro" id="IPR056143">
    <property type="entry name" value="DUF7726"/>
</dbReference>
<organism evidence="3 4">
    <name type="scientific">Mycena venus</name>
    <dbReference type="NCBI Taxonomy" id="2733690"/>
    <lineage>
        <taxon>Eukaryota</taxon>
        <taxon>Fungi</taxon>
        <taxon>Dikarya</taxon>
        <taxon>Basidiomycota</taxon>
        <taxon>Agaricomycotina</taxon>
        <taxon>Agaricomycetes</taxon>
        <taxon>Agaricomycetidae</taxon>
        <taxon>Agaricales</taxon>
        <taxon>Marasmiineae</taxon>
        <taxon>Mycenaceae</taxon>
        <taxon>Mycena</taxon>
    </lineage>
</organism>
<dbReference type="Pfam" id="PF24852">
    <property type="entry name" value="DUF7726"/>
    <property type="match status" value="1"/>
</dbReference>
<accession>A0A8H7CL01</accession>
<feature type="region of interest" description="Disordered" evidence="1">
    <location>
        <begin position="1"/>
        <end position="56"/>
    </location>
</feature>